<sequence>MAQVGQQRLHRRLVDTAHPVGQIGDLHRTDTPDRAALDLGRTGRLGKPGAAAFGTGLERHRALDEGPDMRLH</sequence>
<name>A0A645CA39_9ZZZZ</name>
<dbReference type="AlphaFoldDB" id="A0A645CA39"/>
<reference evidence="2" key="1">
    <citation type="submission" date="2019-08" db="EMBL/GenBank/DDBJ databases">
        <authorList>
            <person name="Kucharzyk K."/>
            <person name="Murdoch R.W."/>
            <person name="Higgins S."/>
            <person name="Loffler F."/>
        </authorList>
    </citation>
    <scope>NUCLEOTIDE SEQUENCE</scope>
</reference>
<feature type="compositionally biased region" description="Basic and acidic residues" evidence="1">
    <location>
        <begin position="25"/>
        <end position="36"/>
    </location>
</feature>
<gene>
    <name evidence="2" type="ORF">SDC9_120774</name>
</gene>
<evidence type="ECO:0000256" key="1">
    <source>
        <dbReference type="SAM" id="MobiDB-lite"/>
    </source>
</evidence>
<accession>A0A645CA39</accession>
<proteinExistence type="predicted"/>
<feature type="compositionally biased region" description="Basic and acidic residues" evidence="1">
    <location>
        <begin position="57"/>
        <end position="72"/>
    </location>
</feature>
<organism evidence="2">
    <name type="scientific">bioreactor metagenome</name>
    <dbReference type="NCBI Taxonomy" id="1076179"/>
    <lineage>
        <taxon>unclassified sequences</taxon>
        <taxon>metagenomes</taxon>
        <taxon>ecological metagenomes</taxon>
    </lineage>
</organism>
<dbReference type="EMBL" id="VSSQ01025569">
    <property type="protein sequence ID" value="MPM73789.1"/>
    <property type="molecule type" value="Genomic_DNA"/>
</dbReference>
<comment type="caution">
    <text evidence="2">The sequence shown here is derived from an EMBL/GenBank/DDBJ whole genome shotgun (WGS) entry which is preliminary data.</text>
</comment>
<feature type="region of interest" description="Disordered" evidence="1">
    <location>
        <begin position="1"/>
        <end position="72"/>
    </location>
</feature>
<evidence type="ECO:0000313" key="2">
    <source>
        <dbReference type="EMBL" id="MPM73789.1"/>
    </source>
</evidence>
<protein>
    <submittedName>
        <fullName evidence="2">Uncharacterized protein</fullName>
    </submittedName>
</protein>